<evidence type="ECO:0000313" key="2">
    <source>
        <dbReference type="EMBL" id="KAJ3575596.1"/>
    </source>
</evidence>
<feature type="domain" description="DUF6570" evidence="1">
    <location>
        <begin position="109"/>
        <end position="252"/>
    </location>
</feature>
<dbReference type="AlphaFoldDB" id="A0AAD5YYB2"/>
<name>A0AAD5YYB2_9AGAR</name>
<proteinExistence type="predicted"/>
<dbReference type="EMBL" id="JANIEX010000032">
    <property type="protein sequence ID" value="KAJ3575596.1"/>
    <property type="molecule type" value="Genomic_DNA"/>
</dbReference>
<evidence type="ECO:0000313" key="3">
    <source>
        <dbReference type="Proteomes" id="UP001213000"/>
    </source>
</evidence>
<dbReference type="Proteomes" id="UP001213000">
    <property type="component" value="Unassembled WGS sequence"/>
</dbReference>
<protein>
    <recommendedName>
        <fullName evidence="1">DUF6570 domain-containing protein</fullName>
    </recommendedName>
</protein>
<gene>
    <name evidence="2" type="ORF">NP233_g981</name>
</gene>
<organism evidence="2 3">
    <name type="scientific">Leucocoprinus birnbaumii</name>
    <dbReference type="NCBI Taxonomy" id="56174"/>
    <lineage>
        <taxon>Eukaryota</taxon>
        <taxon>Fungi</taxon>
        <taxon>Dikarya</taxon>
        <taxon>Basidiomycota</taxon>
        <taxon>Agaricomycotina</taxon>
        <taxon>Agaricomycetes</taxon>
        <taxon>Agaricomycetidae</taxon>
        <taxon>Agaricales</taxon>
        <taxon>Agaricineae</taxon>
        <taxon>Agaricaceae</taxon>
        <taxon>Leucocoprinus</taxon>
    </lineage>
</organism>
<evidence type="ECO:0000259" key="1">
    <source>
        <dbReference type="Pfam" id="PF20209"/>
    </source>
</evidence>
<accession>A0AAD5YYB2</accession>
<comment type="caution">
    <text evidence="2">The sequence shown here is derived from an EMBL/GenBank/DDBJ whole genome shotgun (WGS) entry which is preliminary data.</text>
</comment>
<dbReference type="InterPro" id="IPR046700">
    <property type="entry name" value="DUF6570"/>
</dbReference>
<reference evidence="2" key="1">
    <citation type="submission" date="2022-07" db="EMBL/GenBank/DDBJ databases">
        <title>Genome Sequence of Leucocoprinus birnbaumii.</title>
        <authorList>
            <person name="Buettner E."/>
        </authorList>
    </citation>
    <scope>NUCLEOTIDE SEQUENCE</scope>
    <source>
        <strain evidence="2">VT141</strain>
    </source>
</reference>
<keyword evidence="3" id="KW-1185">Reference proteome</keyword>
<dbReference type="Pfam" id="PF20209">
    <property type="entry name" value="DUF6570"/>
    <property type="match status" value="1"/>
</dbReference>
<sequence length="430" mass="47821">MLPTESQKIACLSLYRKLTSTDALRKETCGVCGELSVHTNIRDVEPASVPVSLLKAPRELWTALGTFPPLPMAGSEGLSELLLEPSGVYQSQDKTVIKMCLPCLTALQNGRMPSTAIANHNFQGPIPPELLDLTAIEESMIARCRIKSWIVQLGEIGVTGTAKPDSQRAMRGHIISFPQRPDAAVSLLPPSIEDIVTPICVVFVGSTKPTREWLIQKAKPLCVRKEKVLNALNWLKTHNRLYRNVRINTAVLNELDKLRILPFRIEYVPTSASVEATTSRYDATDEPAHGDCEISFENVIISDVDATSSGSELKLAALRHFKTQGLAYLQIPHDPFPVNEFFNPDLFPLIYPTLYPYGLGGFEDRLRNPEMSMKKHVRNLCSRKDRRFCFSSFVLFLGLQHITKAGYASADKVNSAATAFPDCRADIFCY</sequence>